<organism evidence="2 3">
    <name type="scientific">Chryseobacterium wanjuense</name>
    <dbReference type="NCBI Taxonomy" id="356305"/>
    <lineage>
        <taxon>Bacteria</taxon>
        <taxon>Pseudomonadati</taxon>
        <taxon>Bacteroidota</taxon>
        <taxon>Flavobacteriia</taxon>
        <taxon>Flavobacteriales</taxon>
        <taxon>Weeksellaceae</taxon>
        <taxon>Chryseobacterium group</taxon>
        <taxon>Chryseobacterium</taxon>
    </lineage>
</organism>
<keyword evidence="1" id="KW-1133">Transmembrane helix</keyword>
<proteinExistence type="predicted"/>
<dbReference type="OrthoDB" id="9813621at2"/>
<protein>
    <submittedName>
        <fullName evidence="2">Uncharacterized protein</fullName>
    </submittedName>
</protein>
<dbReference type="RefSeq" id="WP_089792985.1">
    <property type="nucleotide sequence ID" value="NZ_FOIU01000002.1"/>
</dbReference>
<name>A0A1I0RCP0_9FLAO</name>
<dbReference type="STRING" id="356305.SAMN05421841_2463"/>
<evidence type="ECO:0000256" key="1">
    <source>
        <dbReference type="SAM" id="Phobius"/>
    </source>
</evidence>
<accession>A0A1I0RCP0</accession>
<evidence type="ECO:0000313" key="3">
    <source>
        <dbReference type="Proteomes" id="UP000199469"/>
    </source>
</evidence>
<dbReference type="EMBL" id="FOIU01000002">
    <property type="protein sequence ID" value="SEW38426.1"/>
    <property type="molecule type" value="Genomic_DNA"/>
</dbReference>
<feature type="transmembrane region" description="Helical" evidence="1">
    <location>
        <begin position="69"/>
        <end position="90"/>
    </location>
</feature>
<evidence type="ECO:0000313" key="2">
    <source>
        <dbReference type="EMBL" id="SEW38426.1"/>
    </source>
</evidence>
<keyword evidence="1" id="KW-0812">Transmembrane</keyword>
<sequence>MITTKQKSTFIFAVPALLLSAAFLGNLFVEGWDWSPFDFIIAAVLLFGTAFFVNLVVNSKKEFFSKLMICVGILAALMLIWAELAVGIFGSPFAGS</sequence>
<reference evidence="3" key="1">
    <citation type="submission" date="2016-10" db="EMBL/GenBank/DDBJ databases">
        <authorList>
            <person name="Varghese N."/>
            <person name="Submissions S."/>
        </authorList>
    </citation>
    <scope>NUCLEOTIDE SEQUENCE [LARGE SCALE GENOMIC DNA]</scope>
    <source>
        <strain evidence="3">DSM 17724</strain>
    </source>
</reference>
<keyword evidence="1" id="KW-0472">Membrane</keyword>
<gene>
    <name evidence="2" type="ORF">SAMN05421841_2463</name>
</gene>
<keyword evidence="3" id="KW-1185">Reference proteome</keyword>
<feature type="transmembrane region" description="Helical" evidence="1">
    <location>
        <begin position="34"/>
        <end position="57"/>
    </location>
</feature>
<dbReference type="AlphaFoldDB" id="A0A1I0RCP0"/>
<dbReference type="Proteomes" id="UP000199469">
    <property type="component" value="Unassembled WGS sequence"/>
</dbReference>